<dbReference type="NCBIfam" id="TIGR00190">
    <property type="entry name" value="thiC"/>
    <property type="match status" value="1"/>
</dbReference>
<keyword evidence="6" id="KW-0408">Iron</keyword>
<dbReference type="AlphaFoldDB" id="A2BJK0"/>
<sequence>MAKTVMLEARSGSVPEEVLEVARTEGVDPNKLRVRLAEGRVIIARNIKRQGRIRLVGVGEGLTTKVNVNIGVSTHVNDIEMEKEKARIAVQYGADTIMDLSVGENLDEVRRILMEASEPLPFGTVPTYQAYIEGVRKHGGMPDEDFFLQVLERHLRDGVDFMTIHAGITRELAERALKSNRIQPIVSRGGALLAAWMMETGSENPYYRNWDYILELFAEYDAVISLGDALRPGAIADALDELQILELINNARLVERAREKGVQVMVEGPGHVPINKIVADIRLMKSLTRGAPYYVLGPLVTDIGLGYDHIAAAIGAAIAAAEGADLICYLTPAEHLSLPNPEQVKEGLIAARIAAHAGDIVKLGRRVMEPDIKMSIHRARLEWNKMFKLSLDPERARRIYSQYGVQLPSCTMCGSYCAFLILNKYMEKTRR</sequence>
<keyword evidence="2" id="KW-0004">4Fe-4S</keyword>
<keyword evidence="11" id="KW-1185">Reference proteome</keyword>
<dbReference type="GO" id="GO:0009228">
    <property type="term" value="P:thiamine biosynthetic process"/>
    <property type="evidence" value="ECO:0007669"/>
    <property type="project" value="UniProtKB-UniRule"/>
</dbReference>
<keyword evidence="4" id="KW-0479">Metal-binding</keyword>
<protein>
    <recommendedName>
        <fullName evidence="9">Phosphomethylpyrimidine synthase</fullName>
        <ecNumber evidence="9">4.1.99.17</ecNumber>
    </recommendedName>
</protein>
<evidence type="ECO:0000256" key="4">
    <source>
        <dbReference type="ARBA" id="ARBA00022723"/>
    </source>
</evidence>
<dbReference type="STRING" id="415426.Hbut_0289"/>
<gene>
    <name evidence="10" type="ordered locus">Hbut_0289</name>
</gene>
<evidence type="ECO:0000313" key="11">
    <source>
        <dbReference type="Proteomes" id="UP000002593"/>
    </source>
</evidence>
<evidence type="ECO:0000256" key="3">
    <source>
        <dbReference type="ARBA" id="ARBA00022691"/>
    </source>
</evidence>
<evidence type="ECO:0000256" key="2">
    <source>
        <dbReference type="ARBA" id="ARBA00022485"/>
    </source>
</evidence>
<dbReference type="SFLD" id="SFLDF00407">
    <property type="entry name" value="phosphomethylpyrimidine_syntha"/>
    <property type="match status" value="1"/>
</dbReference>
<dbReference type="KEGG" id="hbu:Hbut_0289"/>
<dbReference type="Proteomes" id="UP000002593">
    <property type="component" value="Chromosome"/>
</dbReference>
<dbReference type="eggNOG" id="arCOG02741">
    <property type="taxonomic scope" value="Archaea"/>
</dbReference>
<keyword evidence="5" id="KW-0862">Zinc</keyword>
<dbReference type="InterPro" id="IPR002817">
    <property type="entry name" value="ThiC/BzaA/B"/>
</dbReference>
<dbReference type="EnsemblBacteria" id="ABM80161">
    <property type="protein sequence ID" value="ABM80161"/>
    <property type="gene ID" value="Hbut_0289"/>
</dbReference>
<keyword evidence="8" id="KW-0456">Lyase</keyword>
<dbReference type="GO" id="GO:0051539">
    <property type="term" value="F:4 iron, 4 sulfur cluster binding"/>
    <property type="evidence" value="ECO:0007669"/>
    <property type="project" value="UniProtKB-KW"/>
</dbReference>
<accession>A2BJK0</accession>
<dbReference type="PANTHER" id="PTHR30557:SF1">
    <property type="entry name" value="PHOSPHOMETHYLPYRIMIDINE SYNTHASE, CHLOROPLASTIC"/>
    <property type="match status" value="1"/>
</dbReference>
<dbReference type="Pfam" id="PF01964">
    <property type="entry name" value="ThiC_Rad_SAM"/>
    <property type="match status" value="1"/>
</dbReference>
<evidence type="ECO:0000256" key="1">
    <source>
        <dbReference type="ARBA" id="ARBA00001966"/>
    </source>
</evidence>
<organism evidence="10 11">
    <name type="scientific">Hyperthermus butylicus (strain DSM 5456 / JCM 9403 / PLM1-5)</name>
    <dbReference type="NCBI Taxonomy" id="415426"/>
    <lineage>
        <taxon>Archaea</taxon>
        <taxon>Thermoproteota</taxon>
        <taxon>Thermoprotei</taxon>
        <taxon>Desulfurococcales</taxon>
        <taxon>Pyrodictiaceae</taxon>
        <taxon>Hyperthermus</taxon>
    </lineage>
</organism>
<dbReference type="NCBIfam" id="NF009895">
    <property type="entry name" value="PRK13352.1"/>
    <property type="match status" value="1"/>
</dbReference>
<evidence type="ECO:0000256" key="8">
    <source>
        <dbReference type="ARBA" id="ARBA00023239"/>
    </source>
</evidence>
<evidence type="ECO:0000256" key="9">
    <source>
        <dbReference type="NCBIfam" id="TIGR00190"/>
    </source>
</evidence>
<evidence type="ECO:0000256" key="7">
    <source>
        <dbReference type="ARBA" id="ARBA00023014"/>
    </source>
</evidence>
<dbReference type="SFLD" id="SFLDS00113">
    <property type="entry name" value="Radical_SAM_Phosphomethylpyrim"/>
    <property type="match status" value="1"/>
</dbReference>
<dbReference type="EMBL" id="CP000493">
    <property type="protein sequence ID" value="ABM80161.1"/>
    <property type="molecule type" value="Genomic_DNA"/>
</dbReference>
<keyword evidence="3" id="KW-0949">S-adenosyl-L-methionine</keyword>
<evidence type="ECO:0000256" key="5">
    <source>
        <dbReference type="ARBA" id="ARBA00022833"/>
    </source>
</evidence>
<comment type="cofactor">
    <cofactor evidence="1">
        <name>[4Fe-4S] cluster</name>
        <dbReference type="ChEBI" id="CHEBI:49883"/>
    </cofactor>
</comment>
<reference evidence="10 11" key="1">
    <citation type="journal article" date="2007" name="Archaea">
        <title>The genome of Hyperthermus butylicus: a sulfur-reducing, peptide fermenting, neutrophilic Crenarchaeote growing up to 108 degrees C.</title>
        <authorList>
            <person name="Brugger K."/>
            <person name="Chen L."/>
            <person name="Stark M."/>
            <person name="Zibat A."/>
            <person name="Redder P."/>
            <person name="Ruepp A."/>
            <person name="Awayez M."/>
            <person name="She Q."/>
            <person name="Garrett R.A."/>
            <person name="Klenk H.P."/>
        </authorList>
    </citation>
    <scope>NUCLEOTIDE SEQUENCE [LARGE SCALE GENOMIC DNA]</scope>
    <source>
        <strain evidence="11">DSM 5456 / JCM 9403 / PLM1-5</strain>
    </source>
</reference>
<dbReference type="GO" id="GO:0046872">
    <property type="term" value="F:metal ion binding"/>
    <property type="evidence" value="ECO:0007669"/>
    <property type="project" value="UniProtKB-KW"/>
</dbReference>
<proteinExistence type="predicted"/>
<keyword evidence="7" id="KW-0411">Iron-sulfur</keyword>
<evidence type="ECO:0000313" key="10">
    <source>
        <dbReference type="EMBL" id="ABM80161.1"/>
    </source>
</evidence>
<dbReference type="Gene3D" id="6.10.250.620">
    <property type="match status" value="1"/>
</dbReference>
<dbReference type="InterPro" id="IPR038521">
    <property type="entry name" value="ThiC/Bza_core_dom"/>
</dbReference>
<dbReference type="Gene3D" id="3.20.20.540">
    <property type="entry name" value="Radical SAM ThiC family, central domain"/>
    <property type="match status" value="1"/>
</dbReference>
<name>A2BJK0_HYPBU</name>
<dbReference type="EC" id="4.1.99.17" evidence="9"/>
<dbReference type="SFLD" id="SFLDG01114">
    <property type="entry name" value="phosphomethylpyrimidine_syntha"/>
    <property type="match status" value="1"/>
</dbReference>
<dbReference type="GO" id="GO:0070284">
    <property type="term" value="F:phosphomethylpyrimidine synthase activity"/>
    <property type="evidence" value="ECO:0007669"/>
    <property type="project" value="UniProtKB-EC"/>
</dbReference>
<evidence type="ECO:0000256" key="6">
    <source>
        <dbReference type="ARBA" id="ARBA00023004"/>
    </source>
</evidence>
<dbReference type="PANTHER" id="PTHR30557">
    <property type="entry name" value="THIAMINE BIOSYNTHESIS PROTEIN THIC"/>
    <property type="match status" value="1"/>
</dbReference>
<dbReference type="HOGENOM" id="CLU_013181_2_2_2"/>